<keyword evidence="5" id="KW-1185">Reference proteome</keyword>
<evidence type="ECO:0000256" key="1">
    <source>
        <dbReference type="ARBA" id="ARBA00023157"/>
    </source>
</evidence>
<reference evidence="4 5" key="1">
    <citation type="journal article" date="2017" name="Gigascience">
        <title>Draft genome of the honey bee ectoparasitic mite, Tropilaelaps mercedesae, is shaped by the parasitic life history.</title>
        <authorList>
            <person name="Dong X."/>
            <person name="Armstrong S.D."/>
            <person name="Xia D."/>
            <person name="Makepeace B.L."/>
            <person name="Darby A.C."/>
            <person name="Kadowaki T."/>
        </authorList>
    </citation>
    <scope>NUCLEOTIDE SEQUENCE [LARGE SCALE GENOMIC DNA]</scope>
    <source>
        <strain evidence="4">Wuxi-XJTLU</strain>
    </source>
</reference>
<dbReference type="InParanoid" id="A0A1V9XIR2"/>
<gene>
    <name evidence="4" type="ORF">BIW11_09863</name>
</gene>
<comment type="caution">
    <text evidence="4">The sequence shown here is derived from an EMBL/GenBank/DDBJ whole genome shotgun (WGS) entry which is preliminary data.</text>
</comment>
<keyword evidence="1" id="KW-1015">Disulfide bond</keyword>
<evidence type="ECO:0000313" key="5">
    <source>
        <dbReference type="Proteomes" id="UP000192247"/>
    </source>
</evidence>
<evidence type="ECO:0000256" key="2">
    <source>
        <dbReference type="PROSITE-ProRule" id="PRU00059"/>
    </source>
</evidence>
<dbReference type="PROSITE" id="PS01180">
    <property type="entry name" value="CUB"/>
    <property type="match status" value="1"/>
</dbReference>
<dbReference type="Proteomes" id="UP000192247">
    <property type="component" value="Unassembled WGS sequence"/>
</dbReference>
<dbReference type="EMBL" id="MNPL01010273">
    <property type="protein sequence ID" value="OQR73232.1"/>
    <property type="molecule type" value="Genomic_DNA"/>
</dbReference>
<dbReference type="InterPro" id="IPR000859">
    <property type="entry name" value="CUB_dom"/>
</dbReference>
<dbReference type="AlphaFoldDB" id="A0A1V9XIR2"/>
<name>A0A1V9XIR2_9ACAR</name>
<comment type="caution">
    <text evidence="2">Lacks conserved residue(s) required for the propagation of feature annotation.</text>
</comment>
<feature type="domain" description="CUB" evidence="3">
    <location>
        <begin position="13"/>
        <end position="142"/>
    </location>
</feature>
<dbReference type="CDD" id="cd00041">
    <property type="entry name" value="CUB"/>
    <property type="match status" value="1"/>
</dbReference>
<dbReference type="OrthoDB" id="10020456at2759"/>
<evidence type="ECO:0000259" key="3">
    <source>
        <dbReference type="PROSITE" id="PS01180"/>
    </source>
</evidence>
<evidence type="ECO:0000313" key="4">
    <source>
        <dbReference type="EMBL" id="OQR73232.1"/>
    </source>
</evidence>
<dbReference type="SUPFAM" id="SSF49854">
    <property type="entry name" value="Spermadhesin, CUB domain"/>
    <property type="match status" value="1"/>
</dbReference>
<proteinExistence type="predicted"/>
<dbReference type="Pfam" id="PF00431">
    <property type="entry name" value="CUB"/>
    <property type="match status" value="1"/>
</dbReference>
<dbReference type="InterPro" id="IPR035914">
    <property type="entry name" value="Sperma_CUB_dom_sf"/>
</dbReference>
<accession>A0A1V9XIR2</accession>
<organism evidence="4 5">
    <name type="scientific">Tropilaelaps mercedesae</name>
    <dbReference type="NCBI Taxonomy" id="418985"/>
    <lineage>
        <taxon>Eukaryota</taxon>
        <taxon>Metazoa</taxon>
        <taxon>Ecdysozoa</taxon>
        <taxon>Arthropoda</taxon>
        <taxon>Chelicerata</taxon>
        <taxon>Arachnida</taxon>
        <taxon>Acari</taxon>
        <taxon>Parasitiformes</taxon>
        <taxon>Mesostigmata</taxon>
        <taxon>Gamasina</taxon>
        <taxon>Dermanyssoidea</taxon>
        <taxon>Laelapidae</taxon>
        <taxon>Tropilaelaps</taxon>
    </lineage>
</organism>
<dbReference type="Gene3D" id="2.60.120.290">
    <property type="entry name" value="Spermadhesin, CUB domain"/>
    <property type="match status" value="1"/>
</dbReference>
<sequence length="154" mass="17296">MKPVPSKLEPDKSSGRAQMHDALRIQGNVCNTDISSGSDYKPQPILRCSREQMRQESETLRITFYEFELEEPFRKGCLNDFVDISTISVANVKQLVGRFCGTYVPIPLLTMKPRMEIIFKANHARSAKGRRGSGVRALFRVDALRHDVGGIRGG</sequence>
<protein>
    <submittedName>
        <fullName evidence="4">Suppressor of tumorigenicity 14 protein-like</fullName>
    </submittedName>
</protein>